<organism evidence="1 2">
    <name type="scientific">Arctia plantaginis</name>
    <name type="common">Wood tiger moth</name>
    <name type="synonym">Phalaena plantaginis</name>
    <dbReference type="NCBI Taxonomy" id="874455"/>
    <lineage>
        <taxon>Eukaryota</taxon>
        <taxon>Metazoa</taxon>
        <taxon>Ecdysozoa</taxon>
        <taxon>Arthropoda</taxon>
        <taxon>Hexapoda</taxon>
        <taxon>Insecta</taxon>
        <taxon>Pterygota</taxon>
        <taxon>Neoptera</taxon>
        <taxon>Endopterygota</taxon>
        <taxon>Lepidoptera</taxon>
        <taxon>Glossata</taxon>
        <taxon>Ditrysia</taxon>
        <taxon>Noctuoidea</taxon>
        <taxon>Erebidae</taxon>
        <taxon>Arctiinae</taxon>
        <taxon>Arctia</taxon>
    </lineage>
</organism>
<accession>A0A8S1AXS5</accession>
<proteinExistence type="predicted"/>
<gene>
    <name evidence="1" type="ORF">APLA_LOCUS13092</name>
</gene>
<sequence length="112" mass="13108">MQRFTRKILAFGNWTRNQINPKVDCPLIELKSTRFQYKLMCDPDLYRSAIPSEEGNFSTTMDALEAMEMDLYDSRKRERSRVVAVEGGYSHRSRPRQASSIGFRLREDRGLL</sequence>
<protein>
    <submittedName>
        <fullName evidence="1">Uncharacterized protein</fullName>
    </submittedName>
</protein>
<comment type="caution">
    <text evidence="1">The sequence shown here is derived from an EMBL/GenBank/DDBJ whole genome shotgun (WGS) entry which is preliminary data.</text>
</comment>
<reference evidence="1 2" key="1">
    <citation type="submission" date="2020-04" db="EMBL/GenBank/DDBJ databases">
        <authorList>
            <person name="Wallbank WR R."/>
            <person name="Pardo Diaz C."/>
            <person name="Kozak K."/>
            <person name="Martin S."/>
            <person name="Jiggins C."/>
            <person name="Moest M."/>
            <person name="Warren A I."/>
            <person name="Byers J.R.P. K."/>
            <person name="Montejo-Kovacevich G."/>
            <person name="Yen C E."/>
        </authorList>
    </citation>
    <scope>NUCLEOTIDE SEQUENCE [LARGE SCALE GENOMIC DNA]</scope>
</reference>
<dbReference type="AlphaFoldDB" id="A0A8S1AXS5"/>
<keyword evidence="2" id="KW-1185">Reference proteome</keyword>
<evidence type="ECO:0000313" key="2">
    <source>
        <dbReference type="Proteomes" id="UP000494106"/>
    </source>
</evidence>
<dbReference type="EMBL" id="CADEBC010000550">
    <property type="protein sequence ID" value="CAB3251534.1"/>
    <property type="molecule type" value="Genomic_DNA"/>
</dbReference>
<dbReference type="Proteomes" id="UP000494106">
    <property type="component" value="Unassembled WGS sequence"/>
</dbReference>
<name>A0A8S1AXS5_ARCPL</name>
<evidence type="ECO:0000313" key="1">
    <source>
        <dbReference type="EMBL" id="CAB3251534.1"/>
    </source>
</evidence>